<keyword evidence="8" id="KW-0346">Stress response</keyword>
<evidence type="ECO:0000256" key="6">
    <source>
        <dbReference type="ARBA" id="ARBA00022741"/>
    </source>
</evidence>
<accession>A0A1M7JML6</accession>
<evidence type="ECO:0000256" key="11">
    <source>
        <dbReference type="ARBA" id="ARBA00030945"/>
    </source>
</evidence>
<dbReference type="InterPro" id="IPR013126">
    <property type="entry name" value="Hsp_70_fam"/>
</dbReference>
<evidence type="ECO:0000256" key="2">
    <source>
        <dbReference type="ARBA" id="ARBA00007381"/>
    </source>
</evidence>
<evidence type="ECO:0000256" key="7">
    <source>
        <dbReference type="ARBA" id="ARBA00022840"/>
    </source>
</evidence>
<organism evidence="14 15">
    <name type="scientific">Gracilibacillus kekensis</name>
    <dbReference type="NCBI Taxonomy" id="1027249"/>
    <lineage>
        <taxon>Bacteria</taxon>
        <taxon>Bacillati</taxon>
        <taxon>Bacillota</taxon>
        <taxon>Bacilli</taxon>
        <taxon>Bacillales</taxon>
        <taxon>Bacillaceae</taxon>
        <taxon>Gracilibacillus</taxon>
    </lineage>
</organism>
<dbReference type="FunFam" id="3.90.640.10:FF:000003">
    <property type="entry name" value="Molecular chaperone DnaK"/>
    <property type="match status" value="1"/>
</dbReference>
<sequence>MAIIGIDLGTTNSAVAYIKNEKPEIIENREGGRTTPSVFHVTKEGQIVVGNSAKSAIVSMPDHVVTEVKRFMGTDEKLNVAGEVYRPEEISANILKELKLSAADKLGEEVTEAVITVPAYFSDSQRKATQKAGELAGLKVDRIINEPTAAAIAYGLDNMDKEQYILVYDLGGGTFDVSVVELFEGVVDVKASGGNNTLGGMDFDQRIVEYIVEEFEKMHGINLLKDGSAQEVVLRKNRLKEEAERVKKLLSTQVSVNISVPMILLKDGMPLSVDLELSRIDFEKMVDDLLSSTLIEVDKVLADTGIGIYQIDEVLLVGGSTRIPSVQELVETKFKKAPRKDINPDEAVALGAAIQVGIKNESISSENGLIVTDVAPYNLGIEIIKVIAGQKVPGYFDIIINRNSTIPKSETKFYHTVEDNQTSFNIQVFQGDAEKTVENTFLGNIEINGVPANPAGQEGIEITFHYDINGNLKVTAKLTSTGKTVNAEINNSGVMSDLEVSKSKQKMEQAWDQSELYKDVKAVMYRAEKVRDELDEGQQTILDGIMNNLKGALSRNDSQAVKQFEEQLTDYLMEVV</sequence>
<dbReference type="Proteomes" id="UP000184184">
    <property type="component" value="Unassembled WGS sequence"/>
</dbReference>
<comment type="function">
    <text evidence="1">Acts as a chaperone.</text>
</comment>
<dbReference type="PROSITE" id="PS00297">
    <property type="entry name" value="HSP70_1"/>
    <property type="match status" value="1"/>
</dbReference>
<evidence type="ECO:0000256" key="9">
    <source>
        <dbReference type="ARBA" id="ARBA00023186"/>
    </source>
</evidence>
<dbReference type="PRINTS" id="PR00301">
    <property type="entry name" value="HEATSHOCK70"/>
</dbReference>
<gene>
    <name evidence="14" type="ORF">SAMN05216179_0418</name>
</gene>
<dbReference type="PROSITE" id="PS01036">
    <property type="entry name" value="HSP70_3"/>
    <property type="match status" value="1"/>
</dbReference>
<keyword evidence="5" id="KW-0597">Phosphoprotein</keyword>
<dbReference type="AlphaFoldDB" id="A0A1M7JML6"/>
<evidence type="ECO:0000256" key="3">
    <source>
        <dbReference type="ARBA" id="ARBA00014415"/>
    </source>
</evidence>
<evidence type="ECO:0000256" key="12">
    <source>
        <dbReference type="ARBA" id="ARBA00033103"/>
    </source>
</evidence>
<evidence type="ECO:0000256" key="1">
    <source>
        <dbReference type="ARBA" id="ARBA00002290"/>
    </source>
</evidence>
<dbReference type="Gene3D" id="3.90.640.10">
    <property type="entry name" value="Actin, Chain A, domain 4"/>
    <property type="match status" value="1"/>
</dbReference>
<keyword evidence="9" id="KW-0143">Chaperone</keyword>
<dbReference type="OrthoDB" id="9766019at2"/>
<dbReference type="SUPFAM" id="SSF53067">
    <property type="entry name" value="Actin-like ATPase domain"/>
    <property type="match status" value="2"/>
</dbReference>
<dbReference type="InterPro" id="IPR018181">
    <property type="entry name" value="Heat_shock_70_CS"/>
</dbReference>
<evidence type="ECO:0000256" key="10">
    <source>
        <dbReference type="ARBA" id="ARBA00030019"/>
    </source>
</evidence>
<dbReference type="InterPro" id="IPR029047">
    <property type="entry name" value="HSP70_peptide-bd_sf"/>
</dbReference>
<dbReference type="PROSITE" id="PS00329">
    <property type="entry name" value="HSP70_2"/>
    <property type="match status" value="1"/>
</dbReference>
<protein>
    <recommendedName>
        <fullName evidence="3">Chaperone protein DnaK</fullName>
    </recommendedName>
    <alternativeName>
        <fullName evidence="4">Chaperone protein dnaK</fullName>
    </alternativeName>
    <alternativeName>
        <fullName evidence="12">HSP70</fullName>
    </alternativeName>
    <alternativeName>
        <fullName evidence="11">Heat shock 70 kDa protein</fullName>
    </alternativeName>
    <alternativeName>
        <fullName evidence="10">Heat shock protein 70</fullName>
    </alternativeName>
</protein>
<comment type="similarity">
    <text evidence="2 13">Belongs to the heat shock protein 70 family.</text>
</comment>
<dbReference type="Gene3D" id="2.60.34.10">
    <property type="entry name" value="Substrate Binding Domain Of DNAk, Chain A, domain 1"/>
    <property type="match status" value="1"/>
</dbReference>
<evidence type="ECO:0000256" key="5">
    <source>
        <dbReference type="ARBA" id="ARBA00022553"/>
    </source>
</evidence>
<evidence type="ECO:0000313" key="14">
    <source>
        <dbReference type="EMBL" id="SHM54248.1"/>
    </source>
</evidence>
<dbReference type="GO" id="GO:0140662">
    <property type="term" value="F:ATP-dependent protein folding chaperone"/>
    <property type="evidence" value="ECO:0007669"/>
    <property type="project" value="InterPro"/>
</dbReference>
<keyword evidence="15" id="KW-1185">Reference proteome</keyword>
<dbReference type="EMBL" id="FRCZ01000001">
    <property type="protein sequence ID" value="SHM54248.1"/>
    <property type="molecule type" value="Genomic_DNA"/>
</dbReference>
<dbReference type="PANTHER" id="PTHR19375">
    <property type="entry name" value="HEAT SHOCK PROTEIN 70KDA"/>
    <property type="match status" value="1"/>
</dbReference>
<name>A0A1M7JML6_9BACI</name>
<dbReference type="Gene3D" id="3.30.420.40">
    <property type="match status" value="2"/>
</dbReference>
<evidence type="ECO:0000256" key="4">
    <source>
        <dbReference type="ARBA" id="ARBA00017249"/>
    </source>
</evidence>
<dbReference type="InterPro" id="IPR043129">
    <property type="entry name" value="ATPase_NBD"/>
</dbReference>
<keyword evidence="7 13" id="KW-0067">ATP-binding</keyword>
<reference evidence="14 15" key="1">
    <citation type="submission" date="2016-11" db="EMBL/GenBank/DDBJ databases">
        <authorList>
            <person name="Jaros S."/>
            <person name="Januszkiewicz K."/>
            <person name="Wedrychowicz H."/>
        </authorList>
    </citation>
    <scope>NUCLEOTIDE SEQUENCE [LARGE SCALE GENOMIC DNA]</scope>
    <source>
        <strain evidence="14 15">CGMCC 1.10681</strain>
    </source>
</reference>
<evidence type="ECO:0000256" key="13">
    <source>
        <dbReference type="RuleBase" id="RU003322"/>
    </source>
</evidence>
<dbReference type="FunFam" id="3.30.420.40:FF:000071">
    <property type="entry name" value="Molecular chaperone DnaK"/>
    <property type="match status" value="1"/>
</dbReference>
<dbReference type="RefSeq" id="WP_073199189.1">
    <property type="nucleotide sequence ID" value="NZ_FRCZ01000001.1"/>
</dbReference>
<dbReference type="SUPFAM" id="SSF100920">
    <property type="entry name" value="Heat shock protein 70kD (HSP70), peptide-binding domain"/>
    <property type="match status" value="1"/>
</dbReference>
<evidence type="ECO:0000256" key="8">
    <source>
        <dbReference type="ARBA" id="ARBA00023016"/>
    </source>
</evidence>
<dbReference type="GO" id="GO:0005524">
    <property type="term" value="F:ATP binding"/>
    <property type="evidence" value="ECO:0007669"/>
    <property type="project" value="UniProtKB-KW"/>
</dbReference>
<dbReference type="STRING" id="1027249.SAMN05216179_0418"/>
<evidence type="ECO:0000313" key="15">
    <source>
        <dbReference type="Proteomes" id="UP000184184"/>
    </source>
</evidence>
<keyword evidence="6 13" id="KW-0547">Nucleotide-binding</keyword>
<dbReference type="Pfam" id="PF00012">
    <property type="entry name" value="HSP70"/>
    <property type="match status" value="1"/>
</dbReference>
<proteinExistence type="inferred from homology"/>